<name>A0A7W8TVQ3_9MICC</name>
<sequence length="1201" mass="131549">MVSRTDPNASRRNAGALGRLAPSGSYLRFPHVRHDQVAFVAEDDVWIAPLEGGLATRISTMHLPARNPQFTPDGESLVWSVVQRRSPEVVTAQLDGGGFKQLSYWGSSTTRMRGFTPDGNVLAITAYRQSDFRHTWARSVPLDGGPTELLPYGPVDSVVWGPETNGTRPVVVGSALTREPAYWKRYSGGAAGKLWIDRDGSGSFERLVPELTSNLCLPQWVGGRIAFLSDHEGYGNVYSVLPDGSDIRRHTDHVQFYARHLSSDGERLIYEHRGKLFVLDSLDSEARPLPIKLASAGNNRRRTMLVPTKNLKAATPDLTGATSVVETHGTLHLLLHKDGPSHMVEATPGVRARLGRVLDSQHVAYVADHGGEEALFIRDLTVDGPFASTAAIGLPESDDDLFHDWTLEDELAAFEAPAQELTARADGVVPETPVEEEMEKPQPAASPNTAKSEEVRETIGVDGTAATESSETDSGQAGLTRIELPVRGRPRILEVSPDGRWIGLGTEYGEAYLLNVREAKWRLLGSTDYGAISHLSFSPDSGWVAWIEPVTAHEGRSRLLLTSTTQADQEPILVTDGRFHDHSPSFTMDGQYLAFLSERSFDPVYDTHSFDLSFPASTKPFMVSLADNTPSPFGPSAYSVTGHDRGVPPTTGTTPALTNVDAEGIAQRLFSVPVSQGRYSRLVAVNNALLWLVDESLGVTGDGSTENGGSGLRLQRFDLDQKKTTTLVSRLSQFRISGDKKKLVYINGTEVRCVPTDRSVETSSAESLRLDLNRIRVELEPAKVWGQMFNETWRLQRDFFWTEDMAGLDWEGIALKYRPLIERLGSHDDLVDILLELHGELGTSHAYVSPFAAMESGTGFQGLFGADLARTEDGKWVISRLLDGDSSDPQAYPPLRAPGVGVREGDAVIGVDGQRVPYDVGPEALLTSAAGKTVELTIEEGPNGRNPGAVRRVAFVPLQNEERLRYQDWVTTNRQKVRDASNGTFGYLHVPDMSAQGWAQLHRDLDVETSKDALIVDVRRNRGGHTSQLVAELIGRKVTAWTMAREMRTGTYPSSAPRGPLVLLTDEWAGSDGDIITQVTKLRNLGPVVGMRTWGGVVGIDNLFDLADGTKVTQPRYATWFTQGIGWGIENRGVSPDIEVPYPPHAYVEHADPQLERALEVLTELHAEQGTSRPPQRSGYSSLQPGPLPPRPQVVRRAGDR</sequence>
<gene>
    <name evidence="9" type="ORF">HD598_002469</name>
</gene>
<dbReference type="PANTHER" id="PTHR43253:SF1">
    <property type="entry name" value="TRICORN PROTEASE HOMOLOG 2-RELATED"/>
    <property type="match status" value="1"/>
</dbReference>
<dbReference type="InterPro" id="IPR012393">
    <property type="entry name" value="Tricorn_protease"/>
</dbReference>
<feature type="compositionally biased region" description="Polar residues" evidence="7">
    <location>
        <begin position="1169"/>
        <end position="1184"/>
    </location>
</feature>
<dbReference type="InterPro" id="IPR029045">
    <property type="entry name" value="ClpP/crotonase-like_dom_sf"/>
</dbReference>
<dbReference type="SMART" id="SM00245">
    <property type="entry name" value="TSPc"/>
    <property type="match status" value="1"/>
</dbReference>
<dbReference type="InterPro" id="IPR036034">
    <property type="entry name" value="PDZ_sf"/>
</dbReference>
<evidence type="ECO:0000313" key="9">
    <source>
        <dbReference type="EMBL" id="MBB5513782.1"/>
    </source>
</evidence>
<evidence type="ECO:0000256" key="7">
    <source>
        <dbReference type="SAM" id="MobiDB-lite"/>
    </source>
</evidence>
<organism evidence="9 10">
    <name type="scientific">Neomicrococcus aestuarii</name>
    <dbReference type="NCBI Taxonomy" id="556325"/>
    <lineage>
        <taxon>Bacteria</taxon>
        <taxon>Bacillati</taxon>
        <taxon>Actinomycetota</taxon>
        <taxon>Actinomycetes</taxon>
        <taxon>Micrococcales</taxon>
        <taxon>Micrococcaceae</taxon>
        <taxon>Neomicrococcus</taxon>
    </lineage>
</organism>
<evidence type="ECO:0000256" key="5">
    <source>
        <dbReference type="ARBA" id="ARBA00022801"/>
    </source>
</evidence>
<dbReference type="CDD" id="cd07562">
    <property type="entry name" value="Peptidase_S41_TRI"/>
    <property type="match status" value="1"/>
</dbReference>
<evidence type="ECO:0000313" key="10">
    <source>
        <dbReference type="Proteomes" id="UP000580797"/>
    </source>
</evidence>
<evidence type="ECO:0000256" key="2">
    <source>
        <dbReference type="ARBA" id="ARBA00008524"/>
    </source>
</evidence>
<comment type="subcellular location">
    <subcellularLocation>
        <location evidence="1">Cytoplasm</location>
    </subcellularLocation>
</comment>
<dbReference type="SUPFAM" id="SSF52096">
    <property type="entry name" value="ClpP/crotonase"/>
    <property type="match status" value="1"/>
</dbReference>
<keyword evidence="5 9" id="KW-0378">Hydrolase</keyword>
<dbReference type="SUPFAM" id="SSF69304">
    <property type="entry name" value="Tricorn protease N-terminal domain"/>
    <property type="match status" value="2"/>
</dbReference>
<feature type="region of interest" description="Disordered" evidence="7">
    <location>
        <begin position="1166"/>
        <end position="1201"/>
    </location>
</feature>
<keyword evidence="6" id="KW-0720">Serine protease</keyword>
<dbReference type="Gene3D" id="2.120.10.60">
    <property type="entry name" value="Tricorn protease N-terminal domain"/>
    <property type="match status" value="1"/>
</dbReference>
<feature type="region of interest" description="Disordered" evidence="7">
    <location>
        <begin position="430"/>
        <end position="456"/>
    </location>
</feature>
<comment type="caution">
    <text evidence="9">The sequence shown here is derived from an EMBL/GenBank/DDBJ whole genome shotgun (WGS) entry which is preliminary data.</text>
</comment>
<proteinExistence type="inferred from homology"/>
<dbReference type="Gene3D" id="2.130.10.10">
    <property type="entry name" value="YVTN repeat-like/Quinoprotein amine dehydrogenase"/>
    <property type="match status" value="1"/>
</dbReference>
<dbReference type="EC" id="3.4.21.-" evidence="9"/>
<comment type="similarity">
    <text evidence="2">Belongs to the peptidase S41B family.</text>
</comment>
<dbReference type="GO" id="GO:0005737">
    <property type="term" value="C:cytoplasm"/>
    <property type="evidence" value="ECO:0007669"/>
    <property type="project" value="UniProtKB-SubCell"/>
</dbReference>
<dbReference type="PANTHER" id="PTHR43253">
    <property type="entry name" value="TRICORN PROTEASE HOMOLOG 2-RELATED"/>
    <property type="match status" value="1"/>
</dbReference>
<dbReference type="Gene3D" id="3.90.226.10">
    <property type="entry name" value="2-enoyl-CoA Hydratase, Chain A, domain 1"/>
    <property type="match status" value="1"/>
</dbReference>
<dbReference type="Pfam" id="PF03572">
    <property type="entry name" value="Peptidase_S41"/>
    <property type="match status" value="1"/>
</dbReference>
<dbReference type="GO" id="GO:0006508">
    <property type="term" value="P:proteolysis"/>
    <property type="evidence" value="ECO:0007669"/>
    <property type="project" value="UniProtKB-KW"/>
</dbReference>
<accession>A0A7W8TVQ3</accession>
<dbReference type="RefSeq" id="WP_183666203.1">
    <property type="nucleotide sequence ID" value="NZ_BAAARH010000008.1"/>
</dbReference>
<dbReference type="Pfam" id="PF26549">
    <property type="entry name" value="Tricorn_N"/>
    <property type="match status" value="1"/>
</dbReference>
<dbReference type="EMBL" id="JACHDR010000001">
    <property type="protein sequence ID" value="MBB5513782.1"/>
    <property type="molecule type" value="Genomic_DNA"/>
</dbReference>
<keyword evidence="4 9" id="KW-0645">Protease</keyword>
<dbReference type="Gene3D" id="2.30.42.10">
    <property type="match status" value="1"/>
</dbReference>
<dbReference type="AlphaFoldDB" id="A0A7W8TVQ3"/>
<dbReference type="Pfam" id="PF14685">
    <property type="entry name" value="PDZ_Tricorn"/>
    <property type="match status" value="1"/>
</dbReference>
<dbReference type="InterPro" id="IPR015943">
    <property type="entry name" value="WD40/YVTN_repeat-like_dom_sf"/>
</dbReference>
<protein>
    <submittedName>
        <fullName evidence="9">Tricorn protease</fullName>
        <ecNumber evidence="9">3.4.21.-</ecNumber>
    </submittedName>
</protein>
<dbReference type="Proteomes" id="UP000580797">
    <property type="component" value="Unassembled WGS sequence"/>
</dbReference>
<dbReference type="InterPro" id="IPR029414">
    <property type="entry name" value="Tricorn_PDZ"/>
</dbReference>
<dbReference type="InterPro" id="IPR005151">
    <property type="entry name" value="Tail-specific_protease"/>
</dbReference>
<dbReference type="Pfam" id="PF14684">
    <property type="entry name" value="Tricorn_C1"/>
    <property type="match status" value="1"/>
</dbReference>
<dbReference type="Gene3D" id="3.30.750.44">
    <property type="match status" value="1"/>
</dbReference>
<evidence type="ECO:0000256" key="1">
    <source>
        <dbReference type="ARBA" id="ARBA00004496"/>
    </source>
</evidence>
<dbReference type="GO" id="GO:0008236">
    <property type="term" value="F:serine-type peptidase activity"/>
    <property type="evidence" value="ECO:0007669"/>
    <property type="project" value="UniProtKB-KW"/>
</dbReference>
<dbReference type="InterPro" id="IPR028204">
    <property type="entry name" value="Tricorn_C1"/>
</dbReference>
<evidence type="ECO:0000259" key="8">
    <source>
        <dbReference type="SMART" id="SM00245"/>
    </source>
</evidence>
<keyword evidence="3" id="KW-0963">Cytoplasm</keyword>
<evidence type="ECO:0000256" key="4">
    <source>
        <dbReference type="ARBA" id="ARBA00022670"/>
    </source>
</evidence>
<reference evidence="9 10" key="1">
    <citation type="submission" date="2020-08" db="EMBL/GenBank/DDBJ databases">
        <title>Sequencing the genomes of 1000 actinobacteria strains.</title>
        <authorList>
            <person name="Klenk H.-P."/>
        </authorList>
    </citation>
    <scope>NUCLEOTIDE SEQUENCE [LARGE SCALE GENOMIC DNA]</scope>
    <source>
        <strain evidence="9 10">DSM 105783</strain>
    </source>
</reference>
<evidence type="ECO:0000256" key="6">
    <source>
        <dbReference type="ARBA" id="ARBA00022825"/>
    </source>
</evidence>
<dbReference type="SUPFAM" id="SSF50156">
    <property type="entry name" value="PDZ domain-like"/>
    <property type="match status" value="1"/>
</dbReference>
<feature type="domain" description="Tail specific protease" evidence="8">
    <location>
        <begin position="931"/>
        <end position="1141"/>
    </location>
</feature>
<evidence type="ECO:0000256" key="3">
    <source>
        <dbReference type="ARBA" id="ARBA00022490"/>
    </source>
</evidence>
<dbReference type="Pfam" id="PF26550">
    <property type="entry name" value="Tricorn_2nd"/>
    <property type="match status" value="1"/>
</dbReference>